<dbReference type="AlphaFoldDB" id="A0AAE3W3U3"/>
<dbReference type="Pfam" id="PF07398">
    <property type="entry name" value="MDMPI_C"/>
    <property type="match status" value="1"/>
</dbReference>
<evidence type="ECO:0000259" key="2">
    <source>
        <dbReference type="Pfam" id="PF11716"/>
    </source>
</evidence>
<keyword evidence="4" id="KW-1185">Reference proteome</keyword>
<gene>
    <name evidence="3" type="ORF">J2S42_004858</name>
</gene>
<dbReference type="GO" id="GO:0046872">
    <property type="term" value="F:metal ion binding"/>
    <property type="evidence" value="ECO:0007669"/>
    <property type="project" value="InterPro"/>
</dbReference>
<dbReference type="InterPro" id="IPR034660">
    <property type="entry name" value="DinB/YfiT-like"/>
</dbReference>
<dbReference type="InterPro" id="IPR017517">
    <property type="entry name" value="Maleyloyr_isom"/>
</dbReference>
<dbReference type="InterPro" id="IPR024344">
    <property type="entry name" value="MDMPI_metal-binding"/>
</dbReference>
<dbReference type="NCBIfam" id="TIGR03083">
    <property type="entry name" value="maleylpyruvate isomerase family mycothiol-dependent enzyme"/>
    <property type="match status" value="1"/>
</dbReference>
<evidence type="ECO:0000313" key="3">
    <source>
        <dbReference type="EMBL" id="MDQ0368189.1"/>
    </source>
</evidence>
<dbReference type="RefSeq" id="WP_307242643.1">
    <property type="nucleotide sequence ID" value="NZ_JAUSUZ010000001.1"/>
</dbReference>
<proteinExistence type="predicted"/>
<sequence length="253" mass="27612">MTKLHATKDFWIGALRAEGPAFRAALAEQTPGAPVPTRPEWTVTDLIGHLGGFYEWVTTHVTRGVTTAPEETRQPAGTPTGADPLTWWDERYAAALATLEGVEEDLPAWNPMPAPKKAAFWLRRAAHLTTLHRWDAQMTIGLSEPIEAKLAADGLAELLDTLLPAGRGTGPRDRFGMIHLVASDLQHEWFVRLRGEGLALLDTDTILDSDDHRARVLAAGSASDLLLALHGRIPFDTLEITGERSLLDGLRIG</sequence>
<dbReference type="PANTHER" id="PTHR40758:SF1">
    <property type="entry name" value="CONSERVED PROTEIN"/>
    <property type="match status" value="1"/>
</dbReference>
<dbReference type="Pfam" id="PF11716">
    <property type="entry name" value="MDMPI_N"/>
    <property type="match status" value="1"/>
</dbReference>
<reference evidence="3 4" key="1">
    <citation type="submission" date="2023-07" db="EMBL/GenBank/DDBJ databases">
        <title>Sequencing the genomes of 1000 actinobacteria strains.</title>
        <authorList>
            <person name="Klenk H.-P."/>
        </authorList>
    </citation>
    <scope>NUCLEOTIDE SEQUENCE [LARGE SCALE GENOMIC DNA]</scope>
    <source>
        <strain evidence="3 4">DSM 44709</strain>
    </source>
</reference>
<dbReference type="GO" id="GO:0005886">
    <property type="term" value="C:plasma membrane"/>
    <property type="evidence" value="ECO:0007669"/>
    <property type="project" value="TreeGrafter"/>
</dbReference>
<dbReference type="SUPFAM" id="SSF109854">
    <property type="entry name" value="DinB/YfiT-like putative metalloenzymes"/>
    <property type="match status" value="1"/>
</dbReference>
<accession>A0AAE3W3U3</accession>
<name>A0AAE3W3U3_9ACTN</name>
<protein>
    <submittedName>
        <fullName evidence="3">Uncharacterized protein (TIGR03083 family)</fullName>
    </submittedName>
</protein>
<evidence type="ECO:0000259" key="1">
    <source>
        <dbReference type="Pfam" id="PF07398"/>
    </source>
</evidence>
<comment type="caution">
    <text evidence="3">The sequence shown here is derived from an EMBL/GenBank/DDBJ whole genome shotgun (WGS) entry which is preliminary data.</text>
</comment>
<evidence type="ECO:0000313" key="4">
    <source>
        <dbReference type="Proteomes" id="UP001240236"/>
    </source>
</evidence>
<dbReference type="Proteomes" id="UP001240236">
    <property type="component" value="Unassembled WGS sequence"/>
</dbReference>
<dbReference type="PANTHER" id="PTHR40758">
    <property type="entry name" value="CONSERVED PROTEIN"/>
    <property type="match status" value="1"/>
</dbReference>
<organism evidence="3 4">
    <name type="scientific">Catenuloplanes indicus</name>
    <dbReference type="NCBI Taxonomy" id="137267"/>
    <lineage>
        <taxon>Bacteria</taxon>
        <taxon>Bacillati</taxon>
        <taxon>Actinomycetota</taxon>
        <taxon>Actinomycetes</taxon>
        <taxon>Micromonosporales</taxon>
        <taxon>Micromonosporaceae</taxon>
        <taxon>Catenuloplanes</taxon>
    </lineage>
</organism>
<dbReference type="InterPro" id="IPR010872">
    <property type="entry name" value="MDMPI_C-term_domain"/>
</dbReference>
<feature type="domain" description="MDMPI C-terminal" evidence="1">
    <location>
        <begin position="150"/>
        <end position="248"/>
    </location>
</feature>
<feature type="domain" description="Mycothiol-dependent maleylpyruvate isomerase metal-binding" evidence="2">
    <location>
        <begin position="14"/>
        <end position="137"/>
    </location>
</feature>
<dbReference type="EMBL" id="JAUSUZ010000001">
    <property type="protein sequence ID" value="MDQ0368189.1"/>
    <property type="molecule type" value="Genomic_DNA"/>
</dbReference>